<evidence type="ECO:0000313" key="2">
    <source>
        <dbReference type="Proteomes" id="UP000198657"/>
    </source>
</evidence>
<dbReference type="OrthoDB" id="1260965at2"/>
<organism evidence="1 2">
    <name type="scientific">Flavobacterium sinopsychrotolerans</name>
    <dbReference type="NCBI Taxonomy" id="604089"/>
    <lineage>
        <taxon>Bacteria</taxon>
        <taxon>Pseudomonadati</taxon>
        <taxon>Bacteroidota</taxon>
        <taxon>Flavobacteriia</taxon>
        <taxon>Flavobacteriales</taxon>
        <taxon>Flavobacteriaceae</taxon>
        <taxon>Flavobacterium</taxon>
    </lineage>
</organism>
<reference evidence="2" key="1">
    <citation type="submission" date="2016-10" db="EMBL/GenBank/DDBJ databases">
        <authorList>
            <person name="Varghese N."/>
            <person name="Submissions S."/>
        </authorList>
    </citation>
    <scope>NUCLEOTIDE SEQUENCE [LARGE SCALE GENOMIC DNA]</scope>
    <source>
        <strain evidence="2">CGMCC 1.8704</strain>
    </source>
</reference>
<dbReference type="AlphaFoldDB" id="A0A1H8NI74"/>
<accession>A0A1H8NI74</accession>
<gene>
    <name evidence="1" type="ORF">SAMN04487942_2288</name>
</gene>
<keyword evidence="2" id="KW-1185">Reference proteome</keyword>
<dbReference type="STRING" id="604089.SAMN04487942_2288"/>
<dbReference type="Proteomes" id="UP000198657">
    <property type="component" value="Unassembled WGS sequence"/>
</dbReference>
<name>A0A1H8NI74_9FLAO</name>
<dbReference type="RefSeq" id="WP_091171197.1">
    <property type="nucleotide sequence ID" value="NZ_CBCSFM010000009.1"/>
</dbReference>
<evidence type="ECO:0000313" key="1">
    <source>
        <dbReference type="EMBL" id="SEO29073.1"/>
    </source>
</evidence>
<dbReference type="EMBL" id="FODN01000005">
    <property type="protein sequence ID" value="SEO29073.1"/>
    <property type="molecule type" value="Genomic_DNA"/>
</dbReference>
<protein>
    <submittedName>
        <fullName evidence="1">Uncharacterized protein</fullName>
    </submittedName>
</protein>
<sequence length="95" mass="11318">MANFTREDLAFSGYSQTINLENNTNHIEILDRIYVDKVEECEVIHFCNQFLEKYKVPQTKATFQKVESFLQHSALENEVYRTQLQDWIASNWIKI</sequence>
<proteinExistence type="predicted"/>